<feature type="region of interest" description="Disordered" evidence="1">
    <location>
        <begin position="1"/>
        <end position="68"/>
    </location>
</feature>
<dbReference type="EMBL" id="CADEAL010003569">
    <property type="protein sequence ID" value="CAB1445204.1"/>
    <property type="molecule type" value="Genomic_DNA"/>
</dbReference>
<gene>
    <name evidence="2" type="ORF">PLEPLA_LOCUS32935</name>
</gene>
<proteinExistence type="predicted"/>
<dbReference type="AlphaFoldDB" id="A0A9N7V438"/>
<keyword evidence="3" id="KW-1185">Reference proteome</keyword>
<evidence type="ECO:0000313" key="3">
    <source>
        <dbReference type="Proteomes" id="UP001153269"/>
    </source>
</evidence>
<dbReference type="Proteomes" id="UP001153269">
    <property type="component" value="Unassembled WGS sequence"/>
</dbReference>
<protein>
    <submittedName>
        <fullName evidence="2">Uncharacterized protein</fullName>
    </submittedName>
</protein>
<organism evidence="2 3">
    <name type="scientific">Pleuronectes platessa</name>
    <name type="common">European plaice</name>
    <dbReference type="NCBI Taxonomy" id="8262"/>
    <lineage>
        <taxon>Eukaryota</taxon>
        <taxon>Metazoa</taxon>
        <taxon>Chordata</taxon>
        <taxon>Craniata</taxon>
        <taxon>Vertebrata</taxon>
        <taxon>Euteleostomi</taxon>
        <taxon>Actinopterygii</taxon>
        <taxon>Neopterygii</taxon>
        <taxon>Teleostei</taxon>
        <taxon>Neoteleostei</taxon>
        <taxon>Acanthomorphata</taxon>
        <taxon>Carangaria</taxon>
        <taxon>Pleuronectiformes</taxon>
        <taxon>Pleuronectoidei</taxon>
        <taxon>Pleuronectidae</taxon>
        <taxon>Pleuronectes</taxon>
    </lineage>
</organism>
<comment type="caution">
    <text evidence="2">The sequence shown here is derived from an EMBL/GenBank/DDBJ whole genome shotgun (WGS) entry which is preliminary data.</text>
</comment>
<reference evidence="2" key="1">
    <citation type="submission" date="2020-03" db="EMBL/GenBank/DDBJ databases">
        <authorList>
            <person name="Weist P."/>
        </authorList>
    </citation>
    <scope>NUCLEOTIDE SEQUENCE</scope>
</reference>
<sequence length="83" mass="9294">MLSISSPAFEQRPPSPKPTTCVSSQEESYGRKSHSSSVKKEGEVIRQTGYSTRLPTGEHSTQPERERDMWSCLQQHSHGFCLG</sequence>
<feature type="compositionally biased region" description="Polar residues" evidence="1">
    <location>
        <begin position="48"/>
        <end position="60"/>
    </location>
</feature>
<feature type="compositionally biased region" description="Polar residues" evidence="1">
    <location>
        <begin position="18"/>
        <end position="27"/>
    </location>
</feature>
<evidence type="ECO:0000256" key="1">
    <source>
        <dbReference type="SAM" id="MobiDB-lite"/>
    </source>
</evidence>
<name>A0A9N7V438_PLEPL</name>
<evidence type="ECO:0000313" key="2">
    <source>
        <dbReference type="EMBL" id="CAB1445204.1"/>
    </source>
</evidence>
<accession>A0A9N7V438</accession>